<feature type="transmembrane region" description="Helical" evidence="8">
    <location>
        <begin position="392"/>
        <end position="413"/>
    </location>
</feature>
<keyword evidence="7 8" id="KW-0472">Membrane</keyword>
<dbReference type="InterPro" id="IPR005074">
    <property type="entry name" value="Peptidase_C39"/>
</dbReference>
<name>A0ABV6G8I6_9GAMM</name>
<evidence type="ECO:0000256" key="2">
    <source>
        <dbReference type="ARBA" id="ARBA00022692"/>
    </source>
</evidence>
<reference evidence="12 13" key="1">
    <citation type="submission" date="2024-09" db="EMBL/GenBank/DDBJ databases">
        <authorList>
            <person name="Sun Q."/>
            <person name="Mori K."/>
        </authorList>
    </citation>
    <scope>NUCLEOTIDE SEQUENCE [LARGE SCALE GENOMIC DNA]</scope>
    <source>
        <strain evidence="12 13">CCM 7415</strain>
    </source>
</reference>
<accession>A0ABV6G8I6</accession>
<dbReference type="EMBL" id="JBHLVX010000056">
    <property type="protein sequence ID" value="MFC0269292.1"/>
    <property type="molecule type" value="Genomic_DNA"/>
</dbReference>
<gene>
    <name evidence="12" type="ORF">ACFFHW_15080</name>
</gene>
<evidence type="ECO:0000259" key="9">
    <source>
        <dbReference type="PROSITE" id="PS50893"/>
    </source>
</evidence>
<evidence type="ECO:0000313" key="13">
    <source>
        <dbReference type="Proteomes" id="UP001589814"/>
    </source>
</evidence>
<dbReference type="InterPro" id="IPR017750">
    <property type="entry name" value="ATPase_T1SS"/>
</dbReference>
<evidence type="ECO:0000256" key="7">
    <source>
        <dbReference type="ARBA" id="ARBA00023136"/>
    </source>
</evidence>
<evidence type="ECO:0000256" key="5">
    <source>
        <dbReference type="ARBA" id="ARBA00022840"/>
    </source>
</evidence>
<dbReference type="SUPFAM" id="SSF90123">
    <property type="entry name" value="ABC transporter transmembrane region"/>
    <property type="match status" value="1"/>
</dbReference>
<dbReference type="InterPro" id="IPR036640">
    <property type="entry name" value="ABC1_TM_sf"/>
</dbReference>
<evidence type="ECO:0000259" key="11">
    <source>
        <dbReference type="PROSITE" id="PS50990"/>
    </source>
</evidence>
<feature type="domain" description="ABC transmembrane type-1" evidence="10">
    <location>
        <begin position="170"/>
        <end position="448"/>
    </location>
</feature>
<comment type="caution">
    <text evidence="12">The sequence shown here is derived from an EMBL/GenBank/DDBJ whole genome shotgun (WGS) entry which is preliminary data.</text>
</comment>
<keyword evidence="13" id="KW-1185">Reference proteome</keyword>
<evidence type="ECO:0000256" key="1">
    <source>
        <dbReference type="ARBA" id="ARBA00004651"/>
    </source>
</evidence>
<feature type="domain" description="ABC transporter" evidence="9">
    <location>
        <begin position="482"/>
        <end position="719"/>
    </location>
</feature>
<dbReference type="Gene3D" id="3.40.50.300">
    <property type="entry name" value="P-loop containing nucleotide triphosphate hydrolases"/>
    <property type="match status" value="1"/>
</dbReference>
<evidence type="ECO:0000256" key="8">
    <source>
        <dbReference type="SAM" id="Phobius"/>
    </source>
</evidence>
<keyword evidence="3" id="KW-0547">Nucleotide-binding</keyword>
<dbReference type="InterPro" id="IPR003439">
    <property type="entry name" value="ABC_transporter-like_ATP-bd"/>
</dbReference>
<evidence type="ECO:0000256" key="3">
    <source>
        <dbReference type="ARBA" id="ARBA00022741"/>
    </source>
</evidence>
<evidence type="ECO:0000256" key="4">
    <source>
        <dbReference type="ARBA" id="ARBA00022801"/>
    </source>
</evidence>
<dbReference type="InterPro" id="IPR011527">
    <property type="entry name" value="ABC1_TM_dom"/>
</dbReference>
<dbReference type="NCBIfam" id="TIGR03375">
    <property type="entry name" value="type_I_sec_LssB"/>
    <property type="match status" value="1"/>
</dbReference>
<feature type="transmembrane region" description="Helical" evidence="8">
    <location>
        <begin position="170"/>
        <end position="192"/>
    </location>
</feature>
<dbReference type="Gene3D" id="3.90.70.10">
    <property type="entry name" value="Cysteine proteinases"/>
    <property type="match status" value="1"/>
</dbReference>
<evidence type="ECO:0000313" key="12">
    <source>
        <dbReference type="EMBL" id="MFC0269292.1"/>
    </source>
</evidence>
<protein>
    <submittedName>
        <fullName evidence="12">Type I secretion system permease/ATPase</fullName>
    </submittedName>
</protein>
<dbReference type="SMART" id="SM00382">
    <property type="entry name" value="AAA"/>
    <property type="match status" value="1"/>
</dbReference>
<dbReference type="InterPro" id="IPR039421">
    <property type="entry name" value="Type_1_exporter"/>
</dbReference>
<dbReference type="PROSITE" id="PS50929">
    <property type="entry name" value="ABC_TM1F"/>
    <property type="match status" value="1"/>
</dbReference>
<keyword evidence="5" id="KW-0067">ATP-binding</keyword>
<dbReference type="PANTHER" id="PTHR43394">
    <property type="entry name" value="ATP-DEPENDENT PERMEASE MDL1, MITOCHONDRIAL"/>
    <property type="match status" value="1"/>
</dbReference>
<dbReference type="PANTHER" id="PTHR43394:SF1">
    <property type="entry name" value="ATP-BINDING CASSETTE SUB-FAMILY B MEMBER 10, MITOCHONDRIAL"/>
    <property type="match status" value="1"/>
</dbReference>
<keyword evidence="4" id="KW-0378">Hydrolase</keyword>
<dbReference type="Pfam" id="PF00005">
    <property type="entry name" value="ABC_tran"/>
    <property type="match status" value="1"/>
</dbReference>
<evidence type="ECO:0000259" key="10">
    <source>
        <dbReference type="PROSITE" id="PS50929"/>
    </source>
</evidence>
<dbReference type="Proteomes" id="UP001589814">
    <property type="component" value="Unassembled WGS sequence"/>
</dbReference>
<dbReference type="InterPro" id="IPR003593">
    <property type="entry name" value="AAA+_ATPase"/>
</dbReference>
<evidence type="ECO:0000256" key="6">
    <source>
        <dbReference type="ARBA" id="ARBA00022989"/>
    </source>
</evidence>
<keyword evidence="2 8" id="KW-0812">Transmembrane</keyword>
<proteinExistence type="predicted"/>
<dbReference type="CDD" id="cd18587">
    <property type="entry name" value="ABC_6TM_LapB_like"/>
    <property type="match status" value="1"/>
</dbReference>
<dbReference type="Pfam" id="PF00664">
    <property type="entry name" value="ABC_membrane"/>
    <property type="match status" value="1"/>
</dbReference>
<feature type="transmembrane region" description="Helical" evidence="8">
    <location>
        <begin position="204"/>
        <end position="221"/>
    </location>
</feature>
<dbReference type="Pfam" id="PF03412">
    <property type="entry name" value="Peptidase_C39"/>
    <property type="match status" value="1"/>
</dbReference>
<dbReference type="PROSITE" id="PS50990">
    <property type="entry name" value="PEPTIDASE_C39"/>
    <property type="match status" value="1"/>
</dbReference>
<organism evidence="12 13">
    <name type="scientific">Kushneria aurantia</name>
    <dbReference type="NCBI Taxonomy" id="504092"/>
    <lineage>
        <taxon>Bacteria</taxon>
        <taxon>Pseudomonadati</taxon>
        <taxon>Pseudomonadota</taxon>
        <taxon>Gammaproteobacteria</taxon>
        <taxon>Oceanospirillales</taxon>
        <taxon>Halomonadaceae</taxon>
        <taxon>Kushneria</taxon>
    </lineage>
</organism>
<dbReference type="SUPFAM" id="SSF52540">
    <property type="entry name" value="P-loop containing nucleoside triphosphate hydrolases"/>
    <property type="match status" value="1"/>
</dbReference>
<dbReference type="InterPro" id="IPR027417">
    <property type="entry name" value="P-loop_NTPase"/>
</dbReference>
<keyword evidence="6 8" id="KW-1133">Transmembrane helix</keyword>
<comment type="subcellular location">
    <subcellularLocation>
        <location evidence="1">Cell membrane</location>
        <topology evidence="1">Multi-pass membrane protein</topology>
    </subcellularLocation>
</comment>
<feature type="transmembrane region" description="Helical" evidence="8">
    <location>
        <begin position="276"/>
        <end position="299"/>
    </location>
</feature>
<dbReference type="PROSITE" id="PS00211">
    <property type="entry name" value="ABC_TRANSPORTER_1"/>
    <property type="match status" value="1"/>
</dbReference>
<feature type="domain" description="Peptidase C39" evidence="11">
    <location>
        <begin position="9"/>
        <end position="134"/>
    </location>
</feature>
<dbReference type="Gene3D" id="1.20.1560.10">
    <property type="entry name" value="ABC transporter type 1, transmembrane domain"/>
    <property type="match status" value="1"/>
</dbReference>
<dbReference type="PROSITE" id="PS50893">
    <property type="entry name" value="ABC_TRANSPORTER_2"/>
    <property type="match status" value="1"/>
</dbReference>
<dbReference type="RefSeq" id="WP_019951567.1">
    <property type="nucleotide sequence ID" value="NZ_JBHLVX010000056.1"/>
</dbReference>
<feature type="transmembrane region" description="Helical" evidence="8">
    <location>
        <begin position="305"/>
        <end position="323"/>
    </location>
</feature>
<dbReference type="InterPro" id="IPR017871">
    <property type="entry name" value="ABC_transporter-like_CS"/>
</dbReference>
<sequence>MSEEVNTENASAPSSDELLSCLQVICHQHGHEVTRDHLLSGVPLEAGCLTPGTFVRAAERADLSARHARCSLAAINPALLPAVLLLEPGRACVLAGVDAENGTASVIFPELDDAATEMSLEALNGVYSGRAIYVRPRYRMDARSEHAKRRRVRHWFWDAIRDNRRLYRDVIIASVVINIFAVAMPLFVMTVYDRVVPNLATDTLWVLATGVGVVLIGDLILRLMRSSFIDLAASRADVRISSTIMSRVLDMRMEQRPASTGSFVSSLQAFESVRGFIGSATVVALADLPFALLFVAVVALIGPPLVIPLVVGIVFMMIFALMAQRRLHTLTETSLRASAQRSGDLVEAVSNLETVKALRAESRLQRSWEKATAFLSRTSAQTRMASSSVSSVAMWSQQTVSVVVIIIGVYMILDGNLTQGGLIAAYMLSSRAMAPISQSAAILTQYQHAAAALENLDNLMKLPGENDRTRAEVDHPVVRGDIRFRHVGLRYPDEERDALSDIDISITAGEKVALLGQVGSGKSSLNKLLLGLYQPTSGTVMVDGIDIAQFDPRQLRRQIGYVPQEIKLFYGSLRDNVVMGGGSDGIDSQMLDRALTLSGLKPMVDAHPRGLDWPVGEMGNQLSGGQRQAVGIARAVVHNPQILLFDEPSSAMDYASEEAFKRRLTEYAEGRTLLLVTHRTSLLSLVDRIVVVDGGRVVADGARDTVIEALRSGQIGKASS</sequence>